<evidence type="ECO:0000256" key="14">
    <source>
        <dbReference type="SAM" id="MobiDB-lite"/>
    </source>
</evidence>
<dbReference type="InterPro" id="IPR000531">
    <property type="entry name" value="Beta-barrel_TonB"/>
</dbReference>
<dbReference type="SUPFAM" id="SSF56935">
    <property type="entry name" value="Porins"/>
    <property type="match status" value="1"/>
</dbReference>
<dbReference type="AlphaFoldDB" id="A0A2S3WDT1"/>
<evidence type="ECO:0000256" key="10">
    <source>
        <dbReference type="ARBA" id="ARBA00023136"/>
    </source>
</evidence>
<comment type="subcellular location">
    <subcellularLocation>
        <location evidence="1 12">Cell outer membrane</location>
        <topology evidence="1 12">Multi-pass membrane protein</topology>
    </subcellularLocation>
</comment>
<keyword evidence="4" id="KW-0410">Iron transport</keyword>
<evidence type="ECO:0000256" key="5">
    <source>
        <dbReference type="ARBA" id="ARBA00022692"/>
    </source>
</evidence>
<evidence type="ECO:0000256" key="4">
    <source>
        <dbReference type="ARBA" id="ARBA00022496"/>
    </source>
</evidence>
<evidence type="ECO:0000256" key="3">
    <source>
        <dbReference type="ARBA" id="ARBA00022452"/>
    </source>
</evidence>
<evidence type="ECO:0000256" key="11">
    <source>
        <dbReference type="ARBA" id="ARBA00023237"/>
    </source>
</evidence>
<feature type="chain" id="PRO_5015472314" evidence="15">
    <location>
        <begin position="33"/>
        <end position="704"/>
    </location>
</feature>
<keyword evidence="2 12" id="KW-0813">Transport</keyword>
<keyword evidence="8" id="KW-0406">Ion transport</keyword>
<organism evidence="18 19">
    <name type="scientific">Pseudomonas putida</name>
    <name type="common">Arthrobacter siderocapsulatus</name>
    <dbReference type="NCBI Taxonomy" id="303"/>
    <lineage>
        <taxon>Bacteria</taxon>
        <taxon>Pseudomonadati</taxon>
        <taxon>Pseudomonadota</taxon>
        <taxon>Gammaproteobacteria</taxon>
        <taxon>Pseudomonadales</taxon>
        <taxon>Pseudomonadaceae</taxon>
        <taxon>Pseudomonas</taxon>
    </lineage>
</organism>
<dbReference type="PROSITE" id="PS52016">
    <property type="entry name" value="TONB_DEPENDENT_REC_3"/>
    <property type="match status" value="1"/>
</dbReference>
<name>A0A2S3WDT1_PSEPU</name>
<evidence type="ECO:0000256" key="1">
    <source>
        <dbReference type="ARBA" id="ARBA00004571"/>
    </source>
</evidence>
<comment type="caution">
    <text evidence="18">The sequence shown here is derived from an EMBL/GenBank/DDBJ whole genome shotgun (WGS) entry which is preliminary data.</text>
</comment>
<evidence type="ECO:0000256" key="9">
    <source>
        <dbReference type="ARBA" id="ARBA00023077"/>
    </source>
</evidence>
<accession>A0A2S3WDT1</accession>
<keyword evidence="5 12" id="KW-0812">Transmembrane</keyword>
<evidence type="ECO:0000313" key="18">
    <source>
        <dbReference type="EMBL" id="POF89075.1"/>
    </source>
</evidence>
<dbReference type="InterPro" id="IPR039426">
    <property type="entry name" value="TonB-dep_rcpt-like"/>
</dbReference>
<dbReference type="Gene3D" id="2.170.130.10">
    <property type="entry name" value="TonB-dependent receptor, plug domain"/>
    <property type="match status" value="1"/>
</dbReference>
<reference evidence="18 19" key="1">
    <citation type="submission" date="2016-08" db="EMBL/GenBank/DDBJ databases">
        <authorList>
            <person name="Seilhamer J.J."/>
        </authorList>
    </citation>
    <scope>NUCLEOTIDE SEQUENCE [LARGE SCALE GENOMIC DNA]</scope>
    <source>
        <strain evidence="18 19">KT-27</strain>
    </source>
</reference>
<evidence type="ECO:0000256" key="2">
    <source>
        <dbReference type="ARBA" id="ARBA00022448"/>
    </source>
</evidence>
<keyword evidence="11 12" id="KW-0998">Cell outer membrane</keyword>
<gene>
    <name evidence="18" type="ORF">BGP80_14300</name>
</gene>
<evidence type="ECO:0000259" key="16">
    <source>
        <dbReference type="Pfam" id="PF00593"/>
    </source>
</evidence>
<dbReference type="PANTHER" id="PTHR32552">
    <property type="entry name" value="FERRICHROME IRON RECEPTOR-RELATED"/>
    <property type="match status" value="1"/>
</dbReference>
<dbReference type="GO" id="GO:0015344">
    <property type="term" value="F:siderophore uptake transmembrane transporter activity"/>
    <property type="evidence" value="ECO:0007669"/>
    <property type="project" value="TreeGrafter"/>
</dbReference>
<evidence type="ECO:0000256" key="7">
    <source>
        <dbReference type="ARBA" id="ARBA00023004"/>
    </source>
</evidence>
<dbReference type="Gene3D" id="2.40.170.20">
    <property type="entry name" value="TonB-dependent receptor, beta-barrel domain"/>
    <property type="match status" value="1"/>
</dbReference>
<keyword evidence="10 12" id="KW-0472">Membrane</keyword>
<evidence type="ECO:0000256" key="8">
    <source>
        <dbReference type="ARBA" id="ARBA00023065"/>
    </source>
</evidence>
<reference evidence="18 19" key="2">
    <citation type="submission" date="2018-03" db="EMBL/GenBank/DDBJ databases">
        <title>Draft genome of Pseudomonas putida strain KT-27.</title>
        <authorList>
            <person name="Yoshizawa S."/>
            <person name="Khan N.H."/>
            <person name="Nishimura M."/>
            <person name="Chiura H.X."/>
            <person name="Ogura Y."/>
            <person name="Hayashi T."/>
            <person name="Kogure K."/>
        </authorList>
    </citation>
    <scope>NUCLEOTIDE SEQUENCE [LARGE SCALE GENOMIC DNA]</scope>
    <source>
        <strain evidence="18 19">KT-27</strain>
    </source>
</reference>
<proteinExistence type="inferred from homology"/>
<dbReference type="GO" id="GO:0009279">
    <property type="term" value="C:cell outer membrane"/>
    <property type="evidence" value="ECO:0007669"/>
    <property type="project" value="UniProtKB-SubCell"/>
</dbReference>
<dbReference type="InterPro" id="IPR036942">
    <property type="entry name" value="Beta-barrel_TonB_sf"/>
</dbReference>
<dbReference type="Proteomes" id="UP000237194">
    <property type="component" value="Unassembled WGS sequence"/>
</dbReference>
<feature type="domain" description="TonB-dependent receptor-like beta-barrel" evidence="16">
    <location>
        <begin position="301"/>
        <end position="665"/>
    </location>
</feature>
<feature type="signal peptide" evidence="15">
    <location>
        <begin position="1"/>
        <end position="32"/>
    </location>
</feature>
<evidence type="ECO:0000256" key="15">
    <source>
        <dbReference type="SAM" id="SignalP"/>
    </source>
</evidence>
<evidence type="ECO:0000256" key="12">
    <source>
        <dbReference type="PROSITE-ProRule" id="PRU01360"/>
    </source>
</evidence>
<dbReference type="Pfam" id="PF00593">
    <property type="entry name" value="TonB_dep_Rec_b-barrel"/>
    <property type="match status" value="1"/>
</dbReference>
<keyword evidence="3 12" id="KW-1134">Transmembrane beta strand</keyword>
<dbReference type="InterPro" id="IPR037066">
    <property type="entry name" value="Plug_dom_sf"/>
</dbReference>
<sequence>MPVLQPNQLRVAVRHATLATALSATLASPLYAAETERTLGTVTVQGAKQTAAQAASSQLAEVPGGTSVVDSEEVAKGRTGNLQDTLGYQPGVFVQSTGGNDAAKISIRGSGANTSPGYFREGIKFLFDGLPLTGPGGTPYEFLNAAGVNYTEILRGANAFQYGALTLGGAVNFVNHSGYTAPGLRLRGEAGSYGYQKQSISYGGVEGDLDYYLQADNYRNDGYRDYSLSRSSGIVANAGYRFSPKLETRVLLRYRDEFHNDPSATTLAAAKHNPRRASATAESSGAGARRPGSIWLGSKTTYTFDDDARLTVGLSYHDYRHTNNPRSPTNPSYWDWHDLGLLLGYDRIDTLFGHESRSSVAFTSTQHLRGGVNSANDEKVSLKKVDYQDSFDRVIALGNDLNLVDGLWLTSGVSFVNVRRKADIDYAVNPNRTDFPQHVDYDNWSVAPRVGLRYEFSPNLQVFTNLSRSIDPPASWEYSGSGPTLPYIRPLVEQKGNTFEVGIKGSHGIFDGSLALYRSWIHNELLNVQIIPASNGAAAVTGAFNATPTIHQGIEAGLNTRLWENPQGDQVRLRQVYTLNDFYYRNDDTFGDNQLPGIPKHVYQGELQYQHHSGWYSGVNVQSASRAAVDYANTLYAPSYTIWGAKVGYEAPKGNWKVSLDVKNLANKAYVSAITPVYNARGQDSASFWPGDGIGAYVGLELRY</sequence>
<dbReference type="EMBL" id="MIND01000018">
    <property type="protein sequence ID" value="POF89075.1"/>
    <property type="molecule type" value="Genomic_DNA"/>
</dbReference>
<evidence type="ECO:0000259" key="17">
    <source>
        <dbReference type="Pfam" id="PF07715"/>
    </source>
</evidence>
<keyword evidence="9 13" id="KW-0798">TonB box</keyword>
<evidence type="ECO:0000256" key="6">
    <source>
        <dbReference type="ARBA" id="ARBA00022729"/>
    </source>
</evidence>
<dbReference type="PANTHER" id="PTHR32552:SF68">
    <property type="entry name" value="FERRICHROME OUTER MEMBRANE TRANSPORTER_PHAGE RECEPTOR"/>
    <property type="match status" value="1"/>
</dbReference>
<keyword evidence="6 15" id="KW-0732">Signal</keyword>
<dbReference type="RefSeq" id="WP_103437158.1">
    <property type="nucleotide sequence ID" value="NZ_MIND01000018.1"/>
</dbReference>
<protein>
    <submittedName>
        <fullName evidence="18">Ligand-gated channel</fullName>
    </submittedName>
</protein>
<evidence type="ECO:0000256" key="13">
    <source>
        <dbReference type="RuleBase" id="RU003357"/>
    </source>
</evidence>
<evidence type="ECO:0000313" key="19">
    <source>
        <dbReference type="Proteomes" id="UP000237194"/>
    </source>
</evidence>
<feature type="compositionally biased region" description="Low complexity" evidence="14">
    <location>
        <begin position="276"/>
        <end position="289"/>
    </location>
</feature>
<feature type="region of interest" description="Disordered" evidence="14">
    <location>
        <begin position="269"/>
        <end position="289"/>
    </location>
</feature>
<dbReference type="Pfam" id="PF07715">
    <property type="entry name" value="Plug"/>
    <property type="match status" value="1"/>
</dbReference>
<dbReference type="InterPro" id="IPR012910">
    <property type="entry name" value="Plug_dom"/>
</dbReference>
<feature type="domain" description="TonB-dependent receptor plug" evidence="17">
    <location>
        <begin position="59"/>
        <end position="170"/>
    </location>
</feature>
<comment type="similarity">
    <text evidence="12 13">Belongs to the TonB-dependent receptor family.</text>
</comment>
<keyword evidence="7" id="KW-0408">Iron</keyword>